<proteinExistence type="predicted"/>
<gene>
    <name evidence="1" type="ORF">PVK06_006822</name>
</gene>
<dbReference type="EMBL" id="JARKNE010000003">
    <property type="protein sequence ID" value="KAK5838095.1"/>
    <property type="molecule type" value="Genomic_DNA"/>
</dbReference>
<dbReference type="Proteomes" id="UP001358586">
    <property type="component" value="Chromosome 3"/>
</dbReference>
<keyword evidence="2" id="KW-1185">Reference proteome</keyword>
<evidence type="ECO:0000313" key="1">
    <source>
        <dbReference type="EMBL" id="KAK5838095.1"/>
    </source>
</evidence>
<sequence>MRDCVNVKDVWGQLVPNMDKCLDPKRVVQRSLYMAKCYNDPDKSVACSYCFPYQAETRLKPPRGVVKLNIDNALSKTRVMASRGRVFL</sequence>
<comment type="caution">
    <text evidence="1">The sequence shown here is derived from an EMBL/GenBank/DDBJ whole genome shotgun (WGS) entry which is preliminary data.</text>
</comment>
<evidence type="ECO:0000313" key="2">
    <source>
        <dbReference type="Proteomes" id="UP001358586"/>
    </source>
</evidence>
<accession>A0ABR0QFL7</accession>
<protein>
    <submittedName>
        <fullName evidence="1">Uncharacterized protein</fullName>
    </submittedName>
</protein>
<organism evidence="1 2">
    <name type="scientific">Gossypium arboreum</name>
    <name type="common">Tree cotton</name>
    <name type="synonym">Gossypium nanking</name>
    <dbReference type="NCBI Taxonomy" id="29729"/>
    <lineage>
        <taxon>Eukaryota</taxon>
        <taxon>Viridiplantae</taxon>
        <taxon>Streptophyta</taxon>
        <taxon>Embryophyta</taxon>
        <taxon>Tracheophyta</taxon>
        <taxon>Spermatophyta</taxon>
        <taxon>Magnoliopsida</taxon>
        <taxon>eudicotyledons</taxon>
        <taxon>Gunneridae</taxon>
        <taxon>Pentapetalae</taxon>
        <taxon>rosids</taxon>
        <taxon>malvids</taxon>
        <taxon>Malvales</taxon>
        <taxon>Malvaceae</taxon>
        <taxon>Malvoideae</taxon>
        <taxon>Gossypium</taxon>
    </lineage>
</organism>
<reference evidence="1 2" key="1">
    <citation type="submission" date="2023-03" db="EMBL/GenBank/DDBJ databases">
        <title>WGS of Gossypium arboreum.</title>
        <authorList>
            <person name="Yu D."/>
        </authorList>
    </citation>
    <scope>NUCLEOTIDE SEQUENCE [LARGE SCALE GENOMIC DNA]</scope>
    <source>
        <tissue evidence="1">Leaf</tissue>
    </source>
</reference>
<name>A0ABR0QFL7_GOSAR</name>